<sequence length="162" mass="17835">MQQSHRIGMTYVNPCDKMPRHNRRMMSSNHLSRLALFLPLLAAPAWLLYSSVGSQTAAAPAEIAIDCADPQLGCRAGALQLRFAEPPSGMKPFRVDIASPTQPVLQLEMADMAMAPVRYRATAAGNGQWHARLSLPLCSTTSRRWLLTIETDGKRYALPFVA</sequence>
<reference evidence="2" key="1">
    <citation type="journal article" date="2019" name="Int. J. Syst. Evol. Microbiol.">
        <title>The Global Catalogue of Microorganisms (GCM) 10K type strain sequencing project: providing services to taxonomists for standard genome sequencing and annotation.</title>
        <authorList>
            <consortium name="The Broad Institute Genomics Platform"/>
            <consortium name="The Broad Institute Genome Sequencing Center for Infectious Disease"/>
            <person name="Wu L."/>
            <person name="Ma J."/>
        </authorList>
    </citation>
    <scope>NUCLEOTIDE SEQUENCE [LARGE SCALE GENOMIC DNA]</scope>
    <source>
        <strain evidence="2">KCTC 23713</strain>
    </source>
</reference>
<evidence type="ECO:0000313" key="1">
    <source>
        <dbReference type="EMBL" id="GHD78683.1"/>
    </source>
</evidence>
<organism evidence="1 2">
    <name type="scientific">Vogesella fluminis</name>
    <dbReference type="NCBI Taxonomy" id="1069161"/>
    <lineage>
        <taxon>Bacteria</taxon>
        <taxon>Pseudomonadati</taxon>
        <taxon>Pseudomonadota</taxon>
        <taxon>Betaproteobacteria</taxon>
        <taxon>Neisseriales</taxon>
        <taxon>Chromobacteriaceae</taxon>
        <taxon>Vogesella</taxon>
    </lineage>
</organism>
<gene>
    <name evidence="1" type="ORF">GCM10011419_21070</name>
</gene>
<protein>
    <recommendedName>
        <fullName evidence="3">YtkA-like domain-containing protein</fullName>
    </recommendedName>
</protein>
<accession>A0ABQ3HCR4</accession>
<dbReference type="EMBL" id="BMYP01000026">
    <property type="protein sequence ID" value="GHD78683.1"/>
    <property type="molecule type" value="Genomic_DNA"/>
</dbReference>
<evidence type="ECO:0008006" key="3">
    <source>
        <dbReference type="Google" id="ProtNLM"/>
    </source>
</evidence>
<keyword evidence="2" id="KW-1185">Reference proteome</keyword>
<proteinExistence type="predicted"/>
<comment type="caution">
    <text evidence="1">The sequence shown here is derived from an EMBL/GenBank/DDBJ whole genome shotgun (WGS) entry which is preliminary data.</text>
</comment>
<dbReference type="Proteomes" id="UP000662678">
    <property type="component" value="Unassembled WGS sequence"/>
</dbReference>
<evidence type="ECO:0000313" key="2">
    <source>
        <dbReference type="Proteomes" id="UP000662678"/>
    </source>
</evidence>
<name>A0ABQ3HCR4_9NEIS</name>